<feature type="chain" id="PRO_5045531916" evidence="4">
    <location>
        <begin position="25"/>
        <end position="945"/>
    </location>
</feature>
<organism evidence="6 7">
    <name type="scientific">Hallella faecis</name>
    <dbReference type="NCBI Taxonomy" id="2841596"/>
    <lineage>
        <taxon>Bacteria</taxon>
        <taxon>Pseudomonadati</taxon>
        <taxon>Bacteroidota</taxon>
        <taxon>Bacteroidia</taxon>
        <taxon>Bacteroidales</taxon>
        <taxon>Prevotellaceae</taxon>
        <taxon>Hallella</taxon>
    </lineage>
</organism>
<feature type="signal peptide" evidence="4">
    <location>
        <begin position="1"/>
        <end position="24"/>
    </location>
</feature>
<evidence type="ECO:0000256" key="3">
    <source>
        <dbReference type="PROSITE-ProRule" id="PRU01353"/>
    </source>
</evidence>
<dbReference type="SUPFAM" id="SSF51445">
    <property type="entry name" value="(Trans)glycosidases"/>
    <property type="match status" value="1"/>
</dbReference>
<dbReference type="Pfam" id="PF02838">
    <property type="entry name" value="Glyco_hydro_20b"/>
    <property type="match status" value="1"/>
</dbReference>
<evidence type="ECO:0000259" key="5">
    <source>
        <dbReference type="PROSITE" id="PS52009"/>
    </source>
</evidence>
<evidence type="ECO:0000313" key="6">
    <source>
        <dbReference type="EMBL" id="MEQ2486401.1"/>
    </source>
</evidence>
<comment type="caution">
    <text evidence="6">The sequence shown here is derived from an EMBL/GenBank/DDBJ whole genome shotgun (WGS) entry which is preliminary data.</text>
</comment>
<evidence type="ECO:0000313" key="7">
    <source>
        <dbReference type="Proteomes" id="UP001487296"/>
    </source>
</evidence>
<dbReference type="EMBL" id="JBBNFP010000012">
    <property type="protein sequence ID" value="MEQ2486401.1"/>
    <property type="molecule type" value="Genomic_DNA"/>
</dbReference>
<proteinExistence type="inferred from homology"/>
<dbReference type="InterPro" id="IPR049478">
    <property type="entry name" value="BT_4395-like_hel"/>
</dbReference>
<dbReference type="Gene3D" id="3.30.379.10">
    <property type="entry name" value="Chitobiase/beta-hexosaminidase domain 2-like"/>
    <property type="match status" value="1"/>
</dbReference>
<dbReference type="SUPFAM" id="SSF55545">
    <property type="entry name" value="beta-N-acetylhexosaminidase-like domain"/>
    <property type="match status" value="1"/>
</dbReference>
<sequence length="945" mass="106335">MMNYLKKVSLLLLCSLFVQVASWAQQVQVSPVPQSVSWGEKAFESANAKYSLTKAETTDAYAVALLQEKLTLADDGISLVVGKKGEAAVSAVEANIPETAEGYYLKVDANGIIVAGADDAGTYYGVQTLLQILAQPNVMEVEISDYPACAQRGVIEGFYGNPWSDADRKSQFEFYGKNKMNIYVYGPKDDPYHRTKWRENYPADKAAIIRGLAEAAKKNHVSFVWSIHTGGSISNSESDFKAVVNKLEHVYSLGVRNFSIFFDDFGGADASLQVAECNYVWKNFIEKHDDLNRLSMCPTKYNAAYAGWNKNDDYLRALGKGLHKGIEVMWTGDGVADMINQGDLDFFKTATGGMAPFIWLNYPVNDYCIGHMLMGKFYGNDKGNNAFGGKMTAFTSNPMEYAEASKVALYGVADYAWNMKDYNPEANWERAIRYLMPNNAEAFHVFCEHNVDLGWTVHGLRREGESPNFNVNGTLDEQKDQFDLMVEAADALLADTYNPALITEITPWLQKMKYMGQRGQKIVEMWGLIDSGDTAKFLQDYRDIQDLLTKEDALISRNFSGTIKSAKPVVATQKVEPFLKQQLNELVIAYKSKYTEGWENFPVQVLETGNYYIKYNGKYLYNKNASADRTGDMPIWTDAIDDTQPQKCEWTISVDPNTGRYKIANTQDGRYLNEKGQFWENKEINPYDPEWHSYDIYRVNGKYAIQTTAKVSRKFLGANKTRIIKRDTPLAKDKDNNPILHINDAIFEIVPVKGNDGKHPVIESGKTYYIKNDKGEYLTTTSSLSALSRPTFKAKGKDVTKQKYQKWTITTDATSGRWKIAFNKNKFLDEEGRINQNPYYSEWNSVILREVGGKWAMTSVTPNAAPQQWGITTDKVIKRVDADLKDSYVFTVVDVDDDDLATGISTPTTSNDTNANAAIYDLFGRKVEKPAQHGVYIKGGKKFVK</sequence>
<dbReference type="InterPro" id="IPR051822">
    <property type="entry name" value="Glycosyl_Hydrolase_84"/>
</dbReference>
<name>A0ABV1FPR3_9BACT</name>
<keyword evidence="4" id="KW-0732">Signal</keyword>
<dbReference type="SUPFAM" id="SSF140657">
    <property type="entry name" value="Hyaluronidase post-catalytic domain-like"/>
    <property type="match status" value="1"/>
</dbReference>
<dbReference type="Gene3D" id="1.20.58.460">
    <property type="entry name" value="Hyaluronidase post-catalytic domain-like"/>
    <property type="match status" value="1"/>
</dbReference>
<dbReference type="InterPro" id="IPR029018">
    <property type="entry name" value="Hex-like_dom2"/>
</dbReference>
<dbReference type="Pfam" id="PF21809">
    <property type="entry name" value="Glyco_hydro_84_hel"/>
    <property type="match status" value="1"/>
</dbReference>
<evidence type="ECO:0000256" key="4">
    <source>
        <dbReference type="SAM" id="SignalP"/>
    </source>
</evidence>
<dbReference type="InterPro" id="IPR015882">
    <property type="entry name" value="HEX_bac_N"/>
</dbReference>
<dbReference type="PANTHER" id="PTHR13170:SF16">
    <property type="entry name" value="PROTEIN O-GLCNACASE"/>
    <property type="match status" value="1"/>
</dbReference>
<dbReference type="Pfam" id="PF07555">
    <property type="entry name" value="NAGidase"/>
    <property type="match status" value="1"/>
</dbReference>
<evidence type="ECO:0000256" key="2">
    <source>
        <dbReference type="ARBA" id="ARBA00023295"/>
    </source>
</evidence>
<gene>
    <name evidence="6" type="ORF">AAAT34_04940</name>
</gene>
<reference evidence="6 7" key="1">
    <citation type="submission" date="2024-04" db="EMBL/GenBank/DDBJ databases">
        <title>Human intestinal bacterial collection.</title>
        <authorList>
            <person name="Pauvert C."/>
            <person name="Hitch T.C.A."/>
            <person name="Clavel T."/>
        </authorList>
    </citation>
    <scope>NUCLEOTIDE SEQUENCE [LARGE SCALE GENOMIC DNA]</scope>
    <source>
        <strain evidence="6 7">CLA-AA-H145</strain>
    </source>
</reference>
<accession>A0ABV1FPR3</accession>
<keyword evidence="7" id="KW-1185">Reference proteome</keyword>
<dbReference type="InterPro" id="IPR017853">
    <property type="entry name" value="GH"/>
</dbReference>
<dbReference type="Gene3D" id="3.20.20.80">
    <property type="entry name" value="Glycosidases"/>
    <property type="match status" value="1"/>
</dbReference>
<dbReference type="PANTHER" id="PTHR13170">
    <property type="entry name" value="O-GLCNACASE"/>
    <property type="match status" value="1"/>
</dbReference>
<feature type="active site" description="Proton donor" evidence="3">
    <location>
        <position position="264"/>
    </location>
</feature>
<keyword evidence="2 3" id="KW-0326">Glycosidase</keyword>
<dbReference type="InterPro" id="IPR011496">
    <property type="entry name" value="O-GlcNAcase_cat"/>
</dbReference>
<feature type="domain" description="GH84" evidence="5">
    <location>
        <begin position="150"/>
        <end position="420"/>
    </location>
</feature>
<dbReference type="Proteomes" id="UP001487296">
    <property type="component" value="Unassembled WGS sequence"/>
</dbReference>
<dbReference type="RefSeq" id="WP_215759514.1">
    <property type="nucleotide sequence ID" value="NZ_JAHKBE010000013.1"/>
</dbReference>
<evidence type="ECO:0000256" key="1">
    <source>
        <dbReference type="ARBA" id="ARBA00022801"/>
    </source>
</evidence>
<comment type="similarity">
    <text evidence="3">Belongs to the glycosyl hydrolase 84 family.</text>
</comment>
<dbReference type="PROSITE" id="PS52009">
    <property type="entry name" value="GH84"/>
    <property type="match status" value="1"/>
</dbReference>
<keyword evidence="1 3" id="KW-0378">Hydrolase</keyword>
<protein>
    <submittedName>
        <fullName evidence="6">Beta-N-acetylglucosaminidase domain-containing protein</fullName>
    </submittedName>
</protein>